<accession>A0A419UZB6</accession>
<gene>
    <name evidence="1" type="ORF">ATL39_2427</name>
</gene>
<dbReference type="Gene3D" id="3.30.70.120">
    <property type="match status" value="1"/>
</dbReference>
<keyword evidence="2" id="KW-1185">Reference proteome</keyword>
<reference evidence="1 2" key="1">
    <citation type="submission" date="2018-09" db="EMBL/GenBank/DDBJ databases">
        <title>Genomic Encyclopedia of Archaeal and Bacterial Type Strains, Phase II (KMG-II): from individual species to whole genera.</title>
        <authorList>
            <person name="Goeker M."/>
        </authorList>
    </citation>
    <scope>NUCLEOTIDE SEQUENCE [LARGE SCALE GENOMIC DNA]</scope>
    <source>
        <strain evidence="1 2">DSM 17008</strain>
    </source>
</reference>
<dbReference type="AlphaFoldDB" id="A0A419UZB6"/>
<dbReference type="Proteomes" id="UP000285120">
    <property type="component" value="Unassembled WGS sequence"/>
</dbReference>
<proteinExistence type="predicted"/>
<dbReference type="PANTHER" id="PTHR38456">
    <property type="entry name" value="CYCLIC DI-AMP RECEPTOR A"/>
    <property type="match status" value="1"/>
</dbReference>
<protein>
    <submittedName>
        <fullName evidence="1">Uncharacterized protein YaaQ</fullName>
    </submittedName>
</protein>
<name>A0A419UZB6_9BACL</name>
<comment type="caution">
    <text evidence="1">The sequence shown here is derived from an EMBL/GenBank/DDBJ whole genome shotgun (WGS) entry which is preliminary data.</text>
</comment>
<dbReference type="RefSeq" id="WP_120193599.1">
    <property type="nucleotide sequence ID" value="NZ_RAPK01000010.1"/>
</dbReference>
<organism evidence="1 2">
    <name type="scientific">Sinobaca qinghaiensis</name>
    <dbReference type="NCBI Taxonomy" id="342944"/>
    <lineage>
        <taxon>Bacteria</taxon>
        <taxon>Bacillati</taxon>
        <taxon>Bacillota</taxon>
        <taxon>Bacilli</taxon>
        <taxon>Bacillales</taxon>
        <taxon>Sporolactobacillaceae</taxon>
        <taxon>Sinobaca</taxon>
    </lineage>
</organism>
<dbReference type="EMBL" id="RAPK01000010">
    <property type="protein sequence ID" value="RKD71037.1"/>
    <property type="molecule type" value="Genomic_DNA"/>
</dbReference>
<dbReference type="Pfam" id="PF06153">
    <property type="entry name" value="CdAMP_rec"/>
    <property type="match status" value="1"/>
</dbReference>
<dbReference type="OrthoDB" id="9794275at2"/>
<evidence type="ECO:0000313" key="1">
    <source>
        <dbReference type="EMBL" id="RKD71037.1"/>
    </source>
</evidence>
<dbReference type="PANTHER" id="PTHR38456:SF1">
    <property type="entry name" value="CYCLIC DI-AMP RECEPTOR A"/>
    <property type="match status" value="1"/>
</dbReference>
<sequence length="97" mass="11100">MKLMICIADDFYADEIENRTKRLGYRMTKLSSSGSFLRKGSTTFLFGIPEKEVDVLTESLKSICLDYEKKKGKKEERTHRFISFLIDAKNASGLPVL</sequence>
<evidence type="ECO:0000313" key="2">
    <source>
        <dbReference type="Proteomes" id="UP000285120"/>
    </source>
</evidence>
<dbReference type="InterPro" id="IPR015867">
    <property type="entry name" value="N-reg_PII/ATP_PRibTrfase_C"/>
</dbReference>
<dbReference type="InterPro" id="IPR010375">
    <property type="entry name" value="CdAMP_rec"/>
</dbReference>